<dbReference type="OrthoDB" id="5328813at2759"/>
<dbReference type="InterPro" id="IPR029058">
    <property type="entry name" value="AB_hydrolase_fold"/>
</dbReference>
<sequence>MANTKTVHVPHLGGIDVGYQMPHPYNPSKPTLVLVNSFTTSSELYKSQYANKELTDTMNLLAIELLGHGKTRTKAENFTYWDTALMNLQVLDALGIKKAFVLGTSQGGWITARMALLGPDKIEGIIPLGTSMDFESERTRKLGCWDGFEACTGPINAWTTTKSTPDFKPDLDYCDFLIDIGFGKDCSSETRTFWQRTIQANYQGDDGRRRARMAAINLRERDGLHGRLFDIYCPVLWLHGTADVVYSVSNAEEEIKLFVNAKSAELVTVPDGAHFLKENFNDLYHYASPVHVEANQAASSPNLVWASASSRLIARSTASGTDIQRSTKHPWYPSPSFKPHHDVPKTLHIRFRSTTMSEKKAPRSVRGTGTGTGKSPIATPPRAATGGRSRTDHHDDNASTKSTKSTPDTNASDAEDESLENAKDKEIAGLKRELATMEDEFERELTQLSHKLTNESETAVFWQQKHSALNQNFLKTDTDLRLLRQELGGVVKEREERDRDIKTRISSLMLDRDAFREAYNEAMGELRGKDEMIKALQGQVWGLKSFVSSSSKMDEQVTDEAFGERMQRLGNGLQNWVITGFRRAKIDVEKASGETKDQLLQLVPTYEILATSSKVHLIQSLVSRLLVDRIFNVYFIGILKEHADDLIKVEKYLTEFGSAESMNQWRSATLAILRKEAPQKLQKETYAVTEAIVKQVNTVMGAISDVQSSETRDQSLRAFVASSIELARLLRVQKAVFSVIMPSIEAHQRTMFDAETMEDVGGEDEDTLHEREIRCVTFPGIIKNGDENGERGHLRNVVAKVRVLCAPD</sequence>
<dbReference type="GO" id="GO:0016020">
    <property type="term" value="C:membrane"/>
    <property type="evidence" value="ECO:0007669"/>
    <property type="project" value="TreeGrafter"/>
</dbReference>
<dbReference type="GO" id="GO:0046464">
    <property type="term" value="P:acylglycerol catabolic process"/>
    <property type="evidence" value="ECO:0007669"/>
    <property type="project" value="TreeGrafter"/>
</dbReference>
<dbReference type="Gene3D" id="3.40.50.1820">
    <property type="entry name" value="alpha/beta hydrolase"/>
    <property type="match status" value="1"/>
</dbReference>
<dbReference type="EMBL" id="VNKQ01000016">
    <property type="protein sequence ID" value="KAG0646133.1"/>
    <property type="molecule type" value="Genomic_DNA"/>
</dbReference>
<evidence type="ECO:0000256" key="1">
    <source>
        <dbReference type="SAM" id="MobiDB-lite"/>
    </source>
</evidence>
<name>A0A9P6SLR5_9HELO</name>
<gene>
    <name evidence="3" type="ORF">D0Z07_8330</name>
</gene>
<reference evidence="3" key="1">
    <citation type="submission" date="2019-07" db="EMBL/GenBank/DDBJ databases">
        <title>Hyphodiscus hymeniophilus genome sequencing and assembly.</title>
        <authorList>
            <person name="Kramer G."/>
            <person name="Nodwell J."/>
        </authorList>
    </citation>
    <scope>NUCLEOTIDE SEQUENCE</scope>
    <source>
        <strain evidence="3">ATCC 34498</strain>
    </source>
</reference>
<feature type="compositionally biased region" description="Polar residues" evidence="1">
    <location>
        <begin position="399"/>
        <end position="412"/>
    </location>
</feature>
<dbReference type="GO" id="GO:0047372">
    <property type="term" value="F:monoacylglycerol lipase activity"/>
    <property type="evidence" value="ECO:0007669"/>
    <property type="project" value="TreeGrafter"/>
</dbReference>
<dbReference type="Pfam" id="PF00561">
    <property type="entry name" value="Abhydrolase_1"/>
    <property type="match status" value="1"/>
</dbReference>
<comment type="caution">
    <text evidence="3">The sequence shown here is derived from an EMBL/GenBank/DDBJ whole genome shotgun (WGS) entry which is preliminary data.</text>
</comment>
<feature type="region of interest" description="Disordered" evidence="1">
    <location>
        <begin position="318"/>
        <end position="426"/>
    </location>
</feature>
<dbReference type="InterPro" id="IPR050266">
    <property type="entry name" value="AB_hydrolase_sf"/>
</dbReference>
<evidence type="ECO:0000259" key="2">
    <source>
        <dbReference type="Pfam" id="PF00561"/>
    </source>
</evidence>
<evidence type="ECO:0000313" key="3">
    <source>
        <dbReference type="EMBL" id="KAG0646133.1"/>
    </source>
</evidence>
<keyword evidence="4" id="KW-1185">Reference proteome</keyword>
<protein>
    <recommendedName>
        <fullName evidence="2">AB hydrolase-1 domain-containing protein</fullName>
    </recommendedName>
</protein>
<dbReference type="Proteomes" id="UP000785200">
    <property type="component" value="Unassembled WGS sequence"/>
</dbReference>
<feature type="compositionally biased region" description="Basic and acidic residues" evidence="1">
    <location>
        <begin position="389"/>
        <end position="398"/>
    </location>
</feature>
<organism evidence="3 4">
    <name type="scientific">Hyphodiscus hymeniophilus</name>
    <dbReference type="NCBI Taxonomy" id="353542"/>
    <lineage>
        <taxon>Eukaryota</taxon>
        <taxon>Fungi</taxon>
        <taxon>Dikarya</taxon>
        <taxon>Ascomycota</taxon>
        <taxon>Pezizomycotina</taxon>
        <taxon>Leotiomycetes</taxon>
        <taxon>Helotiales</taxon>
        <taxon>Hyphodiscaceae</taxon>
        <taxon>Hyphodiscus</taxon>
    </lineage>
</organism>
<dbReference type="PANTHER" id="PTHR43798">
    <property type="entry name" value="MONOACYLGLYCEROL LIPASE"/>
    <property type="match status" value="1"/>
</dbReference>
<dbReference type="PANTHER" id="PTHR43798:SF33">
    <property type="entry name" value="HYDROLASE, PUTATIVE (AFU_ORTHOLOGUE AFUA_2G14860)-RELATED"/>
    <property type="match status" value="1"/>
</dbReference>
<accession>A0A9P6SLR5</accession>
<feature type="domain" description="AB hydrolase-1" evidence="2">
    <location>
        <begin position="30"/>
        <end position="134"/>
    </location>
</feature>
<dbReference type="InterPro" id="IPR000073">
    <property type="entry name" value="AB_hydrolase_1"/>
</dbReference>
<proteinExistence type="predicted"/>
<dbReference type="SUPFAM" id="SSF53474">
    <property type="entry name" value="alpha/beta-Hydrolases"/>
    <property type="match status" value="1"/>
</dbReference>
<evidence type="ECO:0000313" key="4">
    <source>
        <dbReference type="Proteomes" id="UP000785200"/>
    </source>
</evidence>
<dbReference type="AlphaFoldDB" id="A0A9P6SLR5"/>